<organism evidence="2 3">
    <name type="scientific">Petrolisthes cinctipes</name>
    <name type="common">Flat porcelain crab</name>
    <dbReference type="NCBI Taxonomy" id="88211"/>
    <lineage>
        <taxon>Eukaryota</taxon>
        <taxon>Metazoa</taxon>
        <taxon>Ecdysozoa</taxon>
        <taxon>Arthropoda</taxon>
        <taxon>Crustacea</taxon>
        <taxon>Multicrustacea</taxon>
        <taxon>Malacostraca</taxon>
        <taxon>Eumalacostraca</taxon>
        <taxon>Eucarida</taxon>
        <taxon>Decapoda</taxon>
        <taxon>Pleocyemata</taxon>
        <taxon>Anomura</taxon>
        <taxon>Galatheoidea</taxon>
        <taxon>Porcellanidae</taxon>
        <taxon>Petrolisthes</taxon>
    </lineage>
</organism>
<dbReference type="EMBL" id="JAWQEG010001525">
    <property type="protein sequence ID" value="KAK3878722.1"/>
    <property type="molecule type" value="Genomic_DNA"/>
</dbReference>
<proteinExistence type="predicted"/>
<reference evidence="2" key="1">
    <citation type="submission" date="2023-10" db="EMBL/GenBank/DDBJ databases">
        <title>Genome assemblies of two species of porcelain crab, Petrolisthes cinctipes and Petrolisthes manimaculis (Anomura: Porcellanidae).</title>
        <authorList>
            <person name="Angst P."/>
        </authorList>
    </citation>
    <scope>NUCLEOTIDE SEQUENCE</scope>
    <source>
        <strain evidence="2">PB745_01</strain>
        <tissue evidence="2">Gill</tissue>
    </source>
</reference>
<comment type="caution">
    <text evidence="2">The sequence shown here is derived from an EMBL/GenBank/DDBJ whole genome shotgun (WGS) entry which is preliminary data.</text>
</comment>
<evidence type="ECO:0000313" key="2">
    <source>
        <dbReference type="EMBL" id="KAK3878722.1"/>
    </source>
</evidence>
<dbReference type="Proteomes" id="UP001286313">
    <property type="component" value="Unassembled WGS sequence"/>
</dbReference>
<evidence type="ECO:0000259" key="1">
    <source>
        <dbReference type="Pfam" id="PF16064"/>
    </source>
</evidence>
<sequence length="105" mass="11793">MTSAGGSGPDLALLQGLLPLKTYKEFDDFEQKLNTDSDLKQSLVQRLQFLGGSTVKAAVKSMIDHCMTSGLQYEYNWEGRLGWNTKTNTTKRGFKNTRLCELLSR</sequence>
<dbReference type="AlphaFoldDB" id="A0AAE1KPI8"/>
<feature type="domain" description="DUF4806" evidence="1">
    <location>
        <begin position="18"/>
        <end position="98"/>
    </location>
</feature>
<evidence type="ECO:0000313" key="3">
    <source>
        <dbReference type="Proteomes" id="UP001286313"/>
    </source>
</evidence>
<protein>
    <recommendedName>
        <fullName evidence="1">DUF4806 domain-containing protein</fullName>
    </recommendedName>
</protein>
<gene>
    <name evidence="2" type="ORF">Pcinc_016669</name>
</gene>
<dbReference type="Pfam" id="PF16064">
    <property type="entry name" value="DUF4806"/>
    <property type="match status" value="1"/>
</dbReference>
<dbReference type="InterPro" id="IPR032071">
    <property type="entry name" value="DUF4806"/>
</dbReference>
<keyword evidence="3" id="KW-1185">Reference proteome</keyword>
<name>A0AAE1KPI8_PETCI</name>
<accession>A0AAE1KPI8</accession>
<dbReference type="PANTHER" id="PTHR34153">
    <property type="entry name" value="SI:CH211-262H13.3-RELATED-RELATED"/>
    <property type="match status" value="1"/>
</dbReference>
<dbReference type="PANTHER" id="PTHR34153:SF2">
    <property type="entry name" value="SI:CH211-262H13.3-RELATED"/>
    <property type="match status" value="1"/>
</dbReference>